<dbReference type="SMART" id="SM00717">
    <property type="entry name" value="SANT"/>
    <property type="match status" value="2"/>
</dbReference>
<dbReference type="EMBL" id="BAABME010008207">
    <property type="protein sequence ID" value="GAA0172608.1"/>
    <property type="molecule type" value="Genomic_DNA"/>
</dbReference>
<feature type="domain" description="HTH myb-type" evidence="8">
    <location>
        <begin position="9"/>
        <end position="61"/>
    </location>
</feature>
<evidence type="ECO:0000259" key="8">
    <source>
        <dbReference type="PROSITE" id="PS51294"/>
    </source>
</evidence>
<dbReference type="PROSITE" id="PS51294">
    <property type="entry name" value="HTH_MYB"/>
    <property type="match status" value="2"/>
</dbReference>
<keyword evidence="2" id="KW-0805">Transcription regulation</keyword>
<evidence type="ECO:0000313" key="10">
    <source>
        <dbReference type="Proteomes" id="UP001454036"/>
    </source>
</evidence>
<protein>
    <submittedName>
        <fullName evidence="9">Homeodomain transcription factor</fullName>
    </submittedName>
</protein>
<dbReference type="SUPFAM" id="SSF46689">
    <property type="entry name" value="Homeodomain-like"/>
    <property type="match status" value="1"/>
</dbReference>
<evidence type="ECO:0000256" key="4">
    <source>
        <dbReference type="ARBA" id="ARBA00023163"/>
    </source>
</evidence>
<dbReference type="Pfam" id="PF00249">
    <property type="entry name" value="Myb_DNA-binding"/>
    <property type="match status" value="2"/>
</dbReference>
<dbReference type="PANTHER" id="PTHR10641">
    <property type="entry name" value="MYB FAMILY TRANSCRIPTION FACTOR"/>
    <property type="match status" value="1"/>
</dbReference>
<evidence type="ECO:0000256" key="3">
    <source>
        <dbReference type="ARBA" id="ARBA00023125"/>
    </source>
</evidence>
<keyword evidence="4" id="KW-0804">Transcription</keyword>
<evidence type="ECO:0000256" key="1">
    <source>
        <dbReference type="ARBA" id="ARBA00004123"/>
    </source>
</evidence>
<dbReference type="PANTHER" id="PTHR10641:SF1413">
    <property type="entry name" value="MYB-RELATED PROTEIN MYB4"/>
    <property type="match status" value="1"/>
</dbReference>
<sequence length="242" mass="27684">MGRAPCCEKIGLNRGPWTTEEDRILIDYINQNGHANWRKLPKKAGLLRCGKSCRLRWINYLRPDLKRGDFTKEEEDTLIKLQQELGNKWSAIAKLMNGRTDNEIKNVWNTHLKKKVHQIIPSQTKRNRSRKRTKIGKVFTQNDGIPQFENAQDSTIEKSTNHALEEPSELTKSVDQNGTKVISSDENSSAVSMATNHNDGPSSNLSNDIIPTFHGNLHDVDMEFWYNIYTNDVGIENLLQDP</sequence>
<evidence type="ECO:0000256" key="6">
    <source>
        <dbReference type="SAM" id="MobiDB-lite"/>
    </source>
</evidence>
<dbReference type="GO" id="GO:0005634">
    <property type="term" value="C:nucleus"/>
    <property type="evidence" value="ECO:0007669"/>
    <property type="project" value="UniProtKB-SubCell"/>
</dbReference>
<keyword evidence="9" id="KW-0371">Homeobox</keyword>
<keyword evidence="3 9" id="KW-0238">DNA-binding</keyword>
<keyword evidence="10" id="KW-1185">Reference proteome</keyword>
<dbReference type="FunFam" id="1.10.10.60:FF:000121">
    <property type="entry name" value="Myb transcription factor"/>
    <property type="match status" value="1"/>
</dbReference>
<accession>A0AAV3RCG7</accession>
<dbReference type="CDD" id="cd00167">
    <property type="entry name" value="SANT"/>
    <property type="match status" value="2"/>
</dbReference>
<proteinExistence type="predicted"/>
<gene>
    <name evidence="9" type="ORF">LIER_26403</name>
</gene>
<evidence type="ECO:0000259" key="7">
    <source>
        <dbReference type="PROSITE" id="PS50090"/>
    </source>
</evidence>
<dbReference type="InterPro" id="IPR009057">
    <property type="entry name" value="Homeodomain-like_sf"/>
</dbReference>
<dbReference type="InterPro" id="IPR015495">
    <property type="entry name" value="Myb_TF_plants"/>
</dbReference>
<organism evidence="9 10">
    <name type="scientific">Lithospermum erythrorhizon</name>
    <name type="common">Purple gromwell</name>
    <name type="synonym">Lithospermum officinale var. erythrorhizon</name>
    <dbReference type="NCBI Taxonomy" id="34254"/>
    <lineage>
        <taxon>Eukaryota</taxon>
        <taxon>Viridiplantae</taxon>
        <taxon>Streptophyta</taxon>
        <taxon>Embryophyta</taxon>
        <taxon>Tracheophyta</taxon>
        <taxon>Spermatophyta</taxon>
        <taxon>Magnoliopsida</taxon>
        <taxon>eudicotyledons</taxon>
        <taxon>Gunneridae</taxon>
        <taxon>Pentapetalae</taxon>
        <taxon>asterids</taxon>
        <taxon>lamiids</taxon>
        <taxon>Boraginales</taxon>
        <taxon>Boraginaceae</taxon>
        <taxon>Boraginoideae</taxon>
        <taxon>Lithospermeae</taxon>
        <taxon>Lithospermum</taxon>
    </lineage>
</organism>
<name>A0AAV3RCG7_LITER</name>
<comment type="caution">
    <text evidence="9">The sequence shown here is derived from an EMBL/GenBank/DDBJ whole genome shotgun (WGS) entry which is preliminary data.</text>
</comment>
<feature type="domain" description="Myb-like" evidence="7">
    <location>
        <begin position="9"/>
        <end position="61"/>
    </location>
</feature>
<keyword evidence="5" id="KW-0539">Nucleus</keyword>
<feature type="domain" description="Myb-like" evidence="7">
    <location>
        <begin position="62"/>
        <end position="112"/>
    </location>
</feature>
<dbReference type="InterPro" id="IPR017930">
    <property type="entry name" value="Myb_dom"/>
</dbReference>
<feature type="domain" description="HTH myb-type" evidence="8">
    <location>
        <begin position="62"/>
        <end position="116"/>
    </location>
</feature>
<dbReference type="Gene3D" id="1.10.10.60">
    <property type="entry name" value="Homeodomain-like"/>
    <property type="match status" value="2"/>
</dbReference>
<dbReference type="InterPro" id="IPR001005">
    <property type="entry name" value="SANT/Myb"/>
</dbReference>
<reference evidence="9 10" key="1">
    <citation type="submission" date="2024-01" db="EMBL/GenBank/DDBJ databases">
        <title>The complete chloroplast genome sequence of Lithospermum erythrorhizon: insights into the phylogenetic relationship among Boraginaceae species and the maternal lineages of purple gromwells.</title>
        <authorList>
            <person name="Okada T."/>
            <person name="Watanabe K."/>
        </authorList>
    </citation>
    <scope>NUCLEOTIDE SEQUENCE [LARGE SCALE GENOMIC DNA]</scope>
</reference>
<dbReference type="AlphaFoldDB" id="A0AAV3RCG7"/>
<evidence type="ECO:0000313" key="9">
    <source>
        <dbReference type="EMBL" id="GAA0172608.1"/>
    </source>
</evidence>
<evidence type="ECO:0000256" key="2">
    <source>
        <dbReference type="ARBA" id="ARBA00023015"/>
    </source>
</evidence>
<dbReference type="GO" id="GO:0003677">
    <property type="term" value="F:DNA binding"/>
    <property type="evidence" value="ECO:0007669"/>
    <property type="project" value="UniProtKB-KW"/>
</dbReference>
<dbReference type="PROSITE" id="PS50090">
    <property type="entry name" value="MYB_LIKE"/>
    <property type="match status" value="2"/>
</dbReference>
<feature type="compositionally biased region" description="Polar residues" evidence="6">
    <location>
        <begin position="170"/>
        <end position="204"/>
    </location>
</feature>
<comment type="subcellular location">
    <subcellularLocation>
        <location evidence="1">Nucleus</location>
    </subcellularLocation>
</comment>
<dbReference type="Proteomes" id="UP001454036">
    <property type="component" value="Unassembled WGS sequence"/>
</dbReference>
<evidence type="ECO:0000256" key="5">
    <source>
        <dbReference type="ARBA" id="ARBA00023242"/>
    </source>
</evidence>
<feature type="region of interest" description="Disordered" evidence="6">
    <location>
        <begin position="160"/>
        <end position="204"/>
    </location>
</feature>